<feature type="compositionally biased region" description="Basic and acidic residues" evidence="1">
    <location>
        <begin position="32"/>
        <end position="42"/>
    </location>
</feature>
<dbReference type="Pfam" id="PF20710">
    <property type="entry name" value="DUF6824"/>
    <property type="match status" value="1"/>
</dbReference>
<feature type="region of interest" description="Disordered" evidence="1">
    <location>
        <begin position="1"/>
        <end position="42"/>
    </location>
</feature>
<gene>
    <name evidence="3" type="ORF">PSNMU_V1.4_AUG-EV-PASAV3_0110920</name>
</gene>
<evidence type="ECO:0000313" key="4">
    <source>
        <dbReference type="Proteomes" id="UP000291116"/>
    </source>
</evidence>
<dbReference type="Proteomes" id="UP000291116">
    <property type="component" value="Unassembled WGS sequence"/>
</dbReference>
<dbReference type="InterPro" id="IPR049227">
    <property type="entry name" value="DUF6824"/>
</dbReference>
<proteinExistence type="predicted"/>
<feature type="domain" description="DUF6824" evidence="2">
    <location>
        <begin position="387"/>
        <end position="455"/>
    </location>
</feature>
<feature type="compositionally biased region" description="Low complexity" evidence="1">
    <location>
        <begin position="9"/>
        <end position="21"/>
    </location>
</feature>
<name>A0A448ZPL8_9STRA</name>
<protein>
    <recommendedName>
        <fullName evidence="2">DUF6824 domain-containing protein</fullName>
    </recommendedName>
</protein>
<keyword evidence="4" id="KW-1185">Reference proteome</keyword>
<dbReference type="EMBL" id="CAACVS010000602">
    <property type="protein sequence ID" value="VEU43988.1"/>
    <property type="molecule type" value="Genomic_DNA"/>
</dbReference>
<reference evidence="3 4" key="1">
    <citation type="submission" date="2019-01" db="EMBL/GenBank/DDBJ databases">
        <authorList>
            <person name="Ferrante I. M."/>
        </authorList>
    </citation>
    <scope>NUCLEOTIDE SEQUENCE [LARGE SCALE GENOMIC DNA]</scope>
    <source>
        <strain evidence="3 4">B856</strain>
    </source>
</reference>
<dbReference type="OrthoDB" id="75724at2759"/>
<evidence type="ECO:0000313" key="3">
    <source>
        <dbReference type="EMBL" id="VEU43988.1"/>
    </source>
</evidence>
<dbReference type="AlphaFoldDB" id="A0A448ZPL8"/>
<organism evidence="3 4">
    <name type="scientific">Pseudo-nitzschia multistriata</name>
    <dbReference type="NCBI Taxonomy" id="183589"/>
    <lineage>
        <taxon>Eukaryota</taxon>
        <taxon>Sar</taxon>
        <taxon>Stramenopiles</taxon>
        <taxon>Ochrophyta</taxon>
        <taxon>Bacillariophyta</taxon>
        <taxon>Bacillariophyceae</taxon>
        <taxon>Bacillariophycidae</taxon>
        <taxon>Bacillariales</taxon>
        <taxon>Bacillariaceae</taxon>
        <taxon>Pseudo-nitzschia</taxon>
    </lineage>
</organism>
<sequence length="531" mass="62016">MMPMYSTQQSHHYSNNNYDNYSHQHHAQQHGANDDYTDRPKEDPKKVDVLLAEELLKLSCKERNDIQEEVHGVDCLAREETPELLEASLEQMARALEDNRITPFHTKEALRRARVLFPNSYVHTRDFRLRFLRNTLFDPIWAAKKAADYLRIAGDIFGEKALERPILFSDFTAKEKQYIRKGHCQFLPFRDRSGRRILAVVNPTLYTGDSERPLQQMSREERDDSMFFMQAKLLMYMVWTAGYDIETQRRGIVYLCWLDPTHQPKQNFNLSVGIPRLNMTSVFTVRASAVHTCSPDRPFYRFFRNLLIIGSTQANRPKVRFHLGTSIEVRYKLRAFGIPTEHIPVSVTGTIKTGYVKQWMHAREVIEQNYFMNNSNVTIVECPRLDDVLFRHGISFNSNPGNAAVRRLIINTYKEQEIVKIKRRKMVLAIIEDVRKNGGRFLVWNDEGWWNELLDFDDMIMAKVEYIIKDVRRENRISIRQQQQQLKVSSSTSIFCSASTNVQIPSSDEEDGTSDRNCNCSGLMLPAMRRR</sequence>
<accession>A0A448ZPL8</accession>
<evidence type="ECO:0000256" key="1">
    <source>
        <dbReference type="SAM" id="MobiDB-lite"/>
    </source>
</evidence>
<evidence type="ECO:0000259" key="2">
    <source>
        <dbReference type="Pfam" id="PF20710"/>
    </source>
</evidence>